<evidence type="ECO:0000256" key="3">
    <source>
        <dbReference type="ARBA" id="ARBA00022692"/>
    </source>
</evidence>
<dbReference type="OrthoDB" id="410592at2759"/>
<evidence type="ECO:0000313" key="10">
    <source>
        <dbReference type="EMBL" id="NXN98504.1"/>
    </source>
</evidence>
<dbReference type="PRINTS" id="PR01186">
    <property type="entry name" value="INTEGRINB"/>
</dbReference>
<reference evidence="10 11" key="1">
    <citation type="submission" date="2019-09" db="EMBL/GenBank/DDBJ databases">
        <title>Bird 10,000 Genomes (B10K) Project - Family phase.</title>
        <authorList>
            <person name="Zhang G."/>
        </authorList>
    </citation>
    <scope>NUCLEOTIDE SEQUENCE [LARGE SCALE GENOMIC DNA]</scope>
    <source>
        <strain evidence="10">B10K-DU-002-35</strain>
        <tissue evidence="10">Muscle</tissue>
    </source>
</reference>
<dbReference type="Gene3D" id="3.40.50.410">
    <property type="entry name" value="von Willebrand factor, type A domain"/>
    <property type="match status" value="1"/>
</dbReference>
<dbReference type="SUPFAM" id="SSF53300">
    <property type="entry name" value="vWA-like"/>
    <property type="match status" value="1"/>
</dbReference>
<evidence type="ECO:0000256" key="8">
    <source>
        <dbReference type="RuleBase" id="RU000633"/>
    </source>
</evidence>
<proteinExistence type="inferred from homology"/>
<dbReference type="GO" id="GO:0098609">
    <property type="term" value="P:cell-cell adhesion"/>
    <property type="evidence" value="ECO:0007669"/>
    <property type="project" value="TreeGrafter"/>
</dbReference>
<gene>
    <name evidence="10" type="primary">Itgb7</name>
    <name evidence="10" type="ORF">RHICYA_R06068</name>
</gene>
<dbReference type="InterPro" id="IPR002369">
    <property type="entry name" value="Integrin_bsu_VWA"/>
</dbReference>
<dbReference type="GO" id="GO:0007160">
    <property type="term" value="P:cell-matrix adhesion"/>
    <property type="evidence" value="ECO:0007669"/>
    <property type="project" value="TreeGrafter"/>
</dbReference>
<keyword evidence="5" id="KW-0472">Membrane</keyword>
<keyword evidence="3 8" id="KW-0812">Transmembrane</keyword>
<dbReference type="GO" id="GO:0005178">
    <property type="term" value="F:integrin binding"/>
    <property type="evidence" value="ECO:0007669"/>
    <property type="project" value="TreeGrafter"/>
</dbReference>
<evidence type="ECO:0000256" key="4">
    <source>
        <dbReference type="ARBA" id="ARBA00023037"/>
    </source>
</evidence>
<dbReference type="GO" id="GO:0033627">
    <property type="term" value="P:cell adhesion mediated by integrin"/>
    <property type="evidence" value="ECO:0007669"/>
    <property type="project" value="TreeGrafter"/>
</dbReference>
<evidence type="ECO:0000256" key="7">
    <source>
        <dbReference type="ARBA" id="ARBA00023180"/>
    </source>
</evidence>
<dbReference type="GO" id="GO:0009986">
    <property type="term" value="C:cell surface"/>
    <property type="evidence" value="ECO:0007669"/>
    <property type="project" value="TreeGrafter"/>
</dbReference>
<feature type="non-terminal residue" evidence="10">
    <location>
        <position position="86"/>
    </location>
</feature>
<accession>A0A7L1NF30</accession>
<keyword evidence="11" id="KW-1185">Reference proteome</keyword>
<dbReference type="PANTHER" id="PTHR10082:SF36">
    <property type="entry name" value="INTEGRIN BETA-7"/>
    <property type="match status" value="1"/>
</dbReference>
<dbReference type="GO" id="GO:0005925">
    <property type="term" value="C:focal adhesion"/>
    <property type="evidence" value="ECO:0007669"/>
    <property type="project" value="TreeGrafter"/>
</dbReference>
<evidence type="ECO:0000256" key="6">
    <source>
        <dbReference type="ARBA" id="ARBA00023157"/>
    </source>
</evidence>
<dbReference type="PANTHER" id="PTHR10082">
    <property type="entry name" value="INTEGRIN BETA SUBUNIT"/>
    <property type="match status" value="1"/>
</dbReference>
<dbReference type="AlphaFoldDB" id="A0A7L1NF30"/>
<evidence type="ECO:0000259" key="9">
    <source>
        <dbReference type="Pfam" id="PF00362"/>
    </source>
</evidence>
<keyword evidence="8" id="KW-0130">Cell adhesion</keyword>
<protein>
    <recommendedName>
        <fullName evidence="8">Integrin beta</fullName>
    </recommendedName>
</protein>
<dbReference type="GO" id="GO:0050900">
    <property type="term" value="P:leukocyte migration"/>
    <property type="evidence" value="ECO:0007669"/>
    <property type="project" value="TreeGrafter"/>
</dbReference>
<keyword evidence="6" id="KW-1015">Disulfide bond</keyword>
<keyword evidence="7" id="KW-0325">Glycoprotein</keyword>
<feature type="non-terminal residue" evidence="10">
    <location>
        <position position="1"/>
    </location>
</feature>
<evidence type="ECO:0000313" key="11">
    <source>
        <dbReference type="Proteomes" id="UP000565785"/>
    </source>
</evidence>
<dbReference type="EMBL" id="VXBP01005639">
    <property type="protein sequence ID" value="NXN98504.1"/>
    <property type="molecule type" value="Genomic_DNA"/>
</dbReference>
<keyword evidence="4 8" id="KW-0401">Integrin</keyword>
<evidence type="ECO:0000256" key="5">
    <source>
        <dbReference type="ARBA" id="ARBA00023136"/>
    </source>
</evidence>
<comment type="similarity">
    <text evidence="2 8">Belongs to the integrin beta chain family.</text>
</comment>
<dbReference type="Proteomes" id="UP000565785">
    <property type="component" value="Unassembled WGS sequence"/>
</dbReference>
<dbReference type="InterPro" id="IPR015812">
    <property type="entry name" value="Integrin_bsu"/>
</dbReference>
<comment type="caution">
    <text evidence="10">The sequence shown here is derived from an EMBL/GenBank/DDBJ whole genome shotgun (WGS) entry which is preliminary data.</text>
</comment>
<evidence type="ECO:0000256" key="2">
    <source>
        <dbReference type="ARBA" id="ARBA00007449"/>
    </source>
</evidence>
<organism evidence="10 11">
    <name type="scientific">Rhinopomastus cyanomelas</name>
    <name type="common">Common scimitarbill</name>
    <dbReference type="NCBI Taxonomy" id="113115"/>
    <lineage>
        <taxon>Eukaryota</taxon>
        <taxon>Metazoa</taxon>
        <taxon>Chordata</taxon>
        <taxon>Craniata</taxon>
        <taxon>Vertebrata</taxon>
        <taxon>Euteleostomi</taxon>
        <taxon>Archelosauria</taxon>
        <taxon>Archosauria</taxon>
        <taxon>Dinosauria</taxon>
        <taxon>Saurischia</taxon>
        <taxon>Theropoda</taxon>
        <taxon>Coelurosauria</taxon>
        <taxon>Aves</taxon>
        <taxon>Neognathae</taxon>
        <taxon>Neoaves</taxon>
        <taxon>Telluraves</taxon>
        <taxon>Coraciimorphae</taxon>
        <taxon>Bucerotiformes</taxon>
        <taxon>Rhinopomastidae</taxon>
        <taxon>Rhinopomastus</taxon>
    </lineage>
</organism>
<name>A0A7L1NF30_RHICY</name>
<dbReference type="InterPro" id="IPR036465">
    <property type="entry name" value="vWFA_dom_sf"/>
</dbReference>
<dbReference type="GO" id="GO:0008305">
    <property type="term" value="C:integrin complex"/>
    <property type="evidence" value="ECO:0007669"/>
    <property type="project" value="TreeGrafter"/>
</dbReference>
<sequence>CEPAAAFRHLLPLTGDAGAFAEQVGRLRISANLDTPESGLDAIVQAALCQEHVGWRPATRLLLFASDDTFHSAGDGKLGGIVLPSD</sequence>
<comment type="subcellular location">
    <subcellularLocation>
        <location evidence="8">Cell membrane</location>
        <topology evidence="8">Single-pass type I membrane protein</topology>
    </subcellularLocation>
    <subcellularLocation>
        <location evidence="1">Membrane</location>
        <topology evidence="1">Single-pass type I membrane protein</topology>
    </subcellularLocation>
</comment>
<evidence type="ECO:0000256" key="1">
    <source>
        <dbReference type="ARBA" id="ARBA00004479"/>
    </source>
</evidence>
<dbReference type="Pfam" id="PF00362">
    <property type="entry name" value="Integrin_beta"/>
    <property type="match status" value="1"/>
</dbReference>
<feature type="domain" description="Integrin beta subunit VWA" evidence="9">
    <location>
        <begin position="1"/>
        <end position="86"/>
    </location>
</feature>
<dbReference type="GO" id="GO:0007229">
    <property type="term" value="P:integrin-mediated signaling pathway"/>
    <property type="evidence" value="ECO:0007669"/>
    <property type="project" value="UniProtKB-KW"/>
</dbReference>